<dbReference type="PRINTS" id="PR00843">
    <property type="entry name" value="GLHYDRLASE30"/>
</dbReference>
<evidence type="ECO:0000313" key="9">
    <source>
        <dbReference type="Proteomes" id="UP000198356"/>
    </source>
</evidence>
<dbReference type="InterPro" id="IPR001139">
    <property type="entry name" value="Glyco_hydro_30"/>
</dbReference>
<feature type="domain" description="Glycosyl hydrolase family 30 beta sandwich" evidence="7">
    <location>
        <begin position="412"/>
        <end position="475"/>
    </location>
</feature>
<feature type="signal peptide" evidence="5">
    <location>
        <begin position="1"/>
        <end position="23"/>
    </location>
</feature>
<keyword evidence="4" id="KW-0326">Glycosidase</keyword>
<keyword evidence="2 5" id="KW-0732">Signal</keyword>
<evidence type="ECO:0000256" key="1">
    <source>
        <dbReference type="ARBA" id="ARBA00005382"/>
    </source>
</evidence>
<dbReference type="EMBL" id="FZOU01000001">
    <property type="protein sequence ID" value="SNS43230.1"/>
    <property type="molecule type" value="Genomic_DNA"/>
</dbReference>
<dbReference type="InterPro" id="IPR033452">
    <property type="entry name" value="GH30_C"/>
</dbReference>
<organism evidence="8 9">
    <name type="scientific">Granulicella rosea</name>
    <dbReference type="NCBI Taxonomy" id="474952"/>
    <lineage>
        <taxon>Bacteria</taxon>
        <taxon>Pseudomonadati</taxon>
        <taxon>Acidobacteriota</taxon>
        <taxon>Terriglobia</taxon>
        <taxon>Terriglobales</taxon>
        <taxon>Acidobacteriaceae</taxon>
        <taxon>Granulicella</taxon>
    </lineage>
</organism>
<dbReference type="OrthoDB" id="9806701at2"/>
<reference evidence="8 9" key="1">
    <citation type="submission" date="2017-06" db="EMBL/GenBank/DDBJ databases">
        <authorList>
            <person name="Kim H.J."/>
            <person name="Triplett B.A."/>
        </authorList>
    </citation>
    <scope>NUCLEOTIDE SEQUENCE [LARGE SCALE GENOMIC DNA]</scope>
    <source>
        <strain evidence="8 9">DSM 18704</strain>
    </source>
</reference>
<dbReference type="Gene3D" id="2.60.40.1180">
    <property type="entry name" value="Golgi alpha-mannosidase II"/>
    <property type="match status" value="1"/>
</dbReference>
<dbReference type="SUPFAM" id="SSF51445">
    <property type="entry name" value="(Trans)glycosidases"/>
    <property type="match status" value="1"/>
</dbReference>
<dbReference type="GO" id="GO:0006680">
    <property type="term" value="P:glucosylceramide catabolic process"/>
    <property type="evidence" value="ECO:0007669"/>
    <property type="project" value="TreeGrafter"/>
</dbReference>
<dbReference type="AlphaFoldDB" id="A0A239EEM9"/>
<dbReference type="GO" id="GO:0004348">
    <property type="term" value="F:glucosylceramidase activity"/>
    <property type="evidence" value="ECO:0007669"/>
    <property type="project" value="InterPro"/>
</dbReference>
<evidence type="ECO:0000256" key="5">
    <source>
        <dbReference type="SAM" id="SignalP"/>
    </source>
</evidence>
<feature type="domain" description="Glycosyl hydrolase family 30 TIM-barrel" evidence="6">
    <location>
        <begin position="70"/>
        <end position="328"/>
    </location>
</feature>
<dbReference type="Proteomes" id="UP000198356">
    <property type="component" value="Unassembled WGS sequence"/>
</dbReference>
<feature type="chain" id="PRO_5012195906" evidence="5">
    <location>
        <begin position="24"/>
        <end position="614"/>
    </location>
</feature>
<gene>
    <name evidence="8" type="ORF">SAMN05421770_101944</name>
</gene>
<dbReference type="InterPro" id="IPR017853">
    <property type="entry name" value="GH"/>
</dbReference>
<dbReference type="RefSeq" id="WP_089407198.1">
    <property type="nucleotide sequence ID" value="NZ_FZOU01000001.1"/>
</dbReference>
<sequence length="614" mass="65948">MTLLRRSAPLLLLLALNATSRLAAQTVHVVESTADEKELLVRKTLPLEPGASTAKVRIQIDATMRMQTMDGFGASLTDSSASLIAHLSPEQRDALMHEVFAPDGPLGLTLLRQPIGASDFSAHGDYSYDDPVGAKSDPTLEQFSARADERYLFPLLREAEHLNPRLRVMGMPWSAPAWMKLNHSMRAGSLDDRNVDVYARYLARTVEAYSMQGVPLFALALQNEPMNENPSYPTQAMSPEQEAKLAATLVPMLKAAGRSPLLFGYEHNWNHLEYPEKLLSEAERLKPAGSPDLFAGISFHCYGGNESAQGAFLRSHPNTRLWFTECSAINSSPFAETFLWQAQHLLMGAPKYGARSVMLWNIALDSHGDPHNGGCDQCTGLITFEKHGGETQFKRTAGYYVLAQAAPYVHPGATHIGAVVAGSGSVMAEAYENEDGTDALLLLNLAPAAATIGVDIGAGKESFEYTLPAHALTTLTWGTPLPMVRDGLYRLAIQPAHGERLALEAAPHQSDLLERPLGDGANQLWTIHRLASGRFEIRNVGTAQALAVSSAGRLAALTLTGTQIAPLPLRIAADGLCIALSRTGGCSSAGAEGRLPGDVLLTPIAAAPGILTDK</sequence>
<evidence type="ECO:0000256" key="2">
    <source>
        <dbReference type="ARBA" id="ARBA00022729"/>
    </source>
</evidence>
<dbReference type="Pfam" id="PF17189">
    <property type="entry name" value="Glyco_hydro_30C"/>
    <property type="match status" value="1"/>
</dbReference>
<dbReference type="Pfam" id="PF02055">
    <property type="entry name" value="Glyco_hydro_30"/>
    <property type="match status" value="1"/>
</dbReference>
<evidence type="ECO:0000259" key="7">
    <source>
        <dbReference type="Pfam" id="PF17189"/>
    </source>
</evidence>
<name>A0A239EEM9_9BACT</name>
<evidence type="ECO:0000256" key="4">
    <source>
        <dbReference type="RuleBase" id="RU361188"/>
    </source>
</evidence>
<dbReference type="Gene3D" id="3.20.20.80">
    <property type="entry name" value="Glycosidases"/>
    <property type="match status" value="1"/>
</dbReference>
<dbReference type="PANTHER" id="PTHR11069:SF23">
    <property type="entry name" value="LYSOSOMAL ACID GLUCOSYLCERAMIDASE"/>
    <property type="match status" value="1"/>
</dbReference>
<keyword evidence="3 4" id="KW-0378">Hydrolase</keyword>
<dbReference type="InterPro" id="IPR013780">
    <property type="entry name" value="Glyco_hydro_b"/>
</dbReference>
<dbReference type="InterPro" id="IPR033453">
    <property type="entry name" value="Glyco_hydro_30_TIM-barrel"/>
</dbReference>
<keyword evidence="9" id="KW-1185">Reference proteome</keyword>
<protein>
    <submittedName>
        <fullName evidence="8">Glucosylceramidase</fullName>
    </submittedName>
</protein>
<evidence type="ECO:0000313" key="8">
    <source>
        <dbReference type="EMBL" id="SNS43230.1"/>
    </source>
</evidence>
<comment type="similarity">
    <text evidence="1 4">Belongs to the glycosyl hydrolase 30 family.</text>
</comment>
<dbReference type="PANTHER" id="PTHR11069">
    <property type="entry name" value="GLUCOSYLCERAMIDASE"/>
    <property type="match status" value="1"/>
</dbReference>
<evidence type="ECO:0000259" key="6">
    <source>
        <dbReference type="Pfam" id="PF02055"/>
    </source>
</evidence>
<accession>A0A239EEM9</accession>
<dbReference type="GO" id="GO:0016020">
    <property type="term" value="C:membrane"/>
    <property type="evidence" value="ECO:0007669"/>
    <property type="project" value="GOC"/>
</dbReference>
<proteinExistence type="inferred from homology"/>
<evidence type="ECO:0000256" key="3">
    <source>
        <dbReference type="ARBA" id="ARBA00022801"/>
    </source>
</evidence>